<evidence type="ECO:0000256" key="1">
    <source>
        <dbReference type="ARBA" id="ARBA00006007"/>
    </source>
</evidence>
<dbReference type="AlphaFoldDB" id="A0A9P0E1I5"/>
<evidence type="ECO:0000313" key="3">
    <source>
        <dbReference type="Proteomes" id="UP001153712"/>
    </source>
</evidence>
<protein>
    <submittedName>
        <fullName evidence="2">Uncharacterized protein</fullName>
    </submittedName>
</protein>
<dbReference type="InterPro" id="IPR005137">
    <property type="entry name" value="BtpA"/>
</dbReference>
<gene>
    <name evidence="2" type="ORF">PHYEVI_LOCUS10842</name>
</gene>
<dbReference type="Proteomes" id="UP001153712">
    <property type="component" value="Chromosome 8"/>
</dbReference>
<evidence type="ECO:0000313" key="2">
    <source>
        <dbReference type="EMBL" id="CAH1187756.1"/>
    </source>
</evidence>
<proteinExistence type="inferred from homology"/>
<dbReference type="OrthoDB" id="10045006at2759"/>
<dbReference type="NCBIfam" id="TIGR00259">
    <property type="entry name" value="thylakoid_BtpA"/>
    <property type="match status" value="1"/>
</dbReference>
<dbReference type="Pfam" id="PF03437">
    <property type="entry name" value="BtpA"/>
    <property type="match status" value="1"/>
</dbReference>
<dbReference type="PIRSF" id="PIRSF005956">
    <property type="entry name" value="BtpA"/>
    <property type="match status" value="1"/>
</dbReference>
<keyword evidence="3" id="KW-1185">Reference proteome</keyword>
<dbReference type="PANTHER" id="PTHR21381">
    <property type="entry name" value="ZGC:162297"/>
    <property type="match status" value="1"/>
</dbReference>
<dbReference type="PANTHER" id="PTHR21381:SF3">
    <property type="entry name" value="SGC REGION PROTEIN SGCQ-RELATED"/>
    <property type="match status" value="1"/>
</dbReference>
<organism evidence="2 3">
    <name type="scientific">Phyllotreta striolata</name>
    <name type="common">Striped flea beetle</name>
    <name type="synonym">Crioceris striolata</name>
    <dbReference type="NCBI Taxonomy" id="444603"/>
    <lineage>
        <taxon>Eukaryota</taxon>
        <taxon>Metazoa</taxon>
        <taxon>Ecdysozoa</taxon>
        <taxon>Arthropoda</taxon>
        <taxon>Hexapoda</taxon>
        <taxon>Insecta</taxon>
        <taxon>Pterygota</taxon>
        <taxon>Neoptera</taxon>
        <taxon>Endopterygota</taxon>
        <taxon>Coleoptera</taxon>
        <taxon>Polyphaga</taxon>
        <taxon>Cucujiformia</taxon>
        <taxon>Chrysomeloidea</taxon>
        <taxon>Chrysomelidae</taxon>
        <taxon>Galerucinae</taxon>
        <taxon>Alticini</taxon>
        <taxon>Phyllotreta</taxon>
    </lineage>
</organism>
<sequence length="273" mass="30030">MCSSMDKFRKVFNKTCSVIGMVHVGALPGCPLFSGSIDKIVKKACYETELYLKHDIDGILIENMHDIPYIQSKHFGPELTASMTRVCTEIKKIVPQNKPIGVQILACGNKEALAVAKACSLNFIRAEGFVFSHIADEGFTDASAGLILRYRKQIEADDVLVFTDIKKKHSSHAVTGDISLLETAKAAEYFLSDGLILTGTATGCAADIEELKQLKLNINTPILIGSGVTVENAQEYHSADALIVGSHFKKHGQWQNEIEEKRLSNFMSKIRLI</sequence>
<dbReference type="InterPro" id="IPR011060">
    <property type="entry name" value="RibuloseP-bd_barrel"/>
</dbReference>
<dbReference type="EMBL" id="OU900101">
    <property type="protein sequence ID" value="CAH1187756.1"/>
    <property type="molecule type" value="Genomic_DNA"/>
</dbReference>
<dbReference type="SUPFAM" id="SSF51366">
    <property type="entry name" value="Ribulose-phoshate binding barrel"/>
    <property type="match status" value="1"/>
</dbReference>
<accession>A0A9P0E1I5</accession>
<reference evidence="2" key="1">
    <citation type="submission" date="2022-01" db="EMBL/GenBank/DDBJ databases">
        <authorList>
            <person name="King R."/>
        </authorList>
    </citation>
    <scope>NUCLEOTIDE SEQUENCE</scope>
</reference>
<comment type="similarity">
    <text evidence="1">Belongs to the BtpA family.</text>
</comment>
<name>A0A9P0E1I5_PHYSR</name>